<sequence length="248" mass="26747">MTATAFSAVRKQALSEAVYRQIEHKILHGELPAGTPLPAERTLSNALGVNRGAVREALKRLQQAGLVAVRQGGHSVVCDYRDAGGLELLPSLLVRANGQIDGAVVRSIMAMRSALAPEIAAAAATHGGAPLADALDAILAQMHAQADDRGALQHLALAFWKKLVESSGNIAFRLAFNSMIRTYTLVWETLAAVLEPEFRDLKNLRLIARAVRDGDAETARAAGRRHVDIGRRALERVLTTLENEGDRR</sequence>
<dbReference type="PROSITE" id="PS50949">
    <property type="entry name" value="HTH_GNTR"/>
    <property type="match status" value="1"/>
</dbReference>
<dbReference type="PANTHER" id="PTHR43537:SF24">
    <property type="entry name" value="GLUCONATE OPERON TRANSCRIPTIONAL REPRESSOR"/>
    <property type="match status" value="1"/>
</dbReference>
<dbReference type="GO" id="GO:0003700">
    <property type="term" value="F:DNA-binding transcription factor activity"/>
    <property type="evidence" value="ECO:0007669"/>
    <property type="project" value="InterPro"/>
</dbReference>
<reference evidence="5 6" key="1">
    <citation type="submission" date="2016-10" db="EMBL/GenBank/DDBJ databases">
        <authorList>
            <person name="de Groot N.N."/>
        </authorList>
    </citation>
    <scope>NUCLEOTIDE SEQUENCE [LARGE SCALE GENOMIC DNA]</scope>
    <source>
        <strain evidence="5 6">DSM 23609</strain>
    </source>
</reference>
<keyword evidence="1" id="KW-0805">Transcription regulation</keyword>
<dbReference type="Pfam" id="PF07729">
    <property type="entry name" value="FCD"/>
    <property type="match status" value="1"/>
</dbReference>
<accession>A0A1I2JHQ1</accession>
<dbReference type="Gene3D" id="1.20.120.530">
    <property type="entry name" value="GntR ligand-binding domain-like"/>
    <property type="match status" value="1"/>
</dbReference>
<gene>
    <name evidence="5" type="ORF">SAMN04488120_10721</name>
</gene>
<dbReference type="EMBL" id="FOOC01000007">
    <property type="protein sequence ID" value="SFF52697.1"/>
    <property type="molecule type" value="Genomic_DNA"/>
</dbReference>
<organism evidence="5 6">
    <name type="scientific">Fontimonas thermophila</name>
    <dbReference type="NCBI Taxonomy" id="1076937"/>
    <lineage>
        <taxon>Bacteria</taxon>
        <taxon>Pseudomonadati</taxon>
        <taxon>Pseudomonadota</taxon>
        <taxon>Gammaproteobacteria</taxon>
        <taxon>Nevskiales</taxon>
        <taxon>Nevskiaceae</taxon>
        <taxon>Fontimonas</taxon>
    </lineage>
</organism>
<dbReference type="SUPFAM" id="SSF46785">
    <property type="entry name" value="Winged helix' DNA-binding domain"/>
    <property type="match status" value="1"/>
</dbReference>
<dbReference type="InterPro" id="IPR000524">
    <property type="entry name" value="Tscrpt_reg_HTH_GntR"/>
</dbReference>
<dbReference type="RefSeq" id="WP_091533703.1">
    <property type="nucleotide sequence ID" value="NZ_FOOC01000007.1"/>
</dbReference>
<proteinExistence type="predicted"/>
<dbReference type="AlphaFoldDB" id="A0A1I2JHQ1"/>
<dbReference type="SUPFAM" id="SSF48008">
    <property type="entry name" value="GntR ligand-binding domain-like"/>
    <property type="match status" value="1"/>
</dbReference>
<evidence type="ECO:0000259" key="4">
    <source>
        <dbReference type="PROSITE" id="PS50949"/>
    </source>
</evidence>
<dbReference type="OrthoDB" id="1040417at2"/>
<evidence type="ECO:0000256" key="1">
    <source>
        <dbReference type="ARBA" id="ARBA00023015"/>
    </source>
</evidence>
<dbReference type="GO" id="GO:0003677">
    <property type="term" value="F:DNA binding"/>
    <property type="evidence" value="ECO:0007669"/>
    <property type="project" value="UniProtKB-KW"/>
</dbReference>
<protein>
    <submittedName>
        <fullName evidence="5">Transcriptional regulator, GntR family</fullName>
    </submittedName>
</protein>
<evidence type="ECO:0000313" key="5">
    <source>
        <dbReference type="EMBL" id="SFF52697.1"/>
    </source>
</evidence>
<name>A0A1I2JHQ1_9GAMM</name>
<feature type="domain" description="HTH gntR-type" evidence="4">
    <location>
        <begin position="12"/>
        <end position="80"/>
    </location>
</feature>
<dbReference type="InterPro" id="IPR036390">
    <property type="entry name" value="WH_DNA-bd_sf"/>
</dbReference>
<dbReference type="Pfam" id="PF00392">
    <property type="entry name" value="GntR"/>
    <property type="match status" value="1"/>
</dbReference>
<dbReference type="PRINTS" id="PR00035">
    <property type="entry name" value="HTHGNTR"/>
</dbReference>
<evidence type="ECO:0000256" key="2">
    <source>
        <dbReference type="ARBA" id="ARBA00023125"/>
    </source>
</evidence>
<dbReference type="Gene3D" id="1.10.10.10">
    <property type="entry name" value="Winged helix-like DNA-binding domain superfamily/Winged helix DNA-binding domain"/>
    <property type="match status" value="1"/>
</dbReference>
<dbReference type="SMART" id="SM00895">
    <property type="entry name" value="FCD"/>
    <property type="match status" value="1"/>
</dbReference>
<keyword evidence="3" id="KW-0804">Transcription</keyword>
<dbReference type="STRING" id="1076937.SAMN04488120_10721"/>
<dbReference type="SMART" id="SM00345">
    <property type="entry name" value="HTH_GNTR"/>
    <property type="match status" value="1"/>
</dbReference>
<keyword evidence="2" id="KW-0238">DNA-binding</keyword>
<dbReference type="InterPro" id="IPR011711">
    <property type="entry name" value="GntR_C"/>
</dbReference>
<evidence type="ECO:0000313" key="6">
    <source>
        <dbReference type="Proteomes" id="UP000199771"/>
    </source>
</evidence>
<dbReference type="PANTHER" id="PTHR43537">
    <property type="entry name" value="TRANSCRIPTIONAL REGULATOR, GNTR FAMILY"/>
    <property type="match status" value="1"/>
</dbReference>
<dbReference type="CDD" id="cd07377">
    <property type="entry name" value="WHTH_GntR"/>
    <property type="match status" value="1"/>
</dbReference>
<keyword evidence="6" id="KW-1185">Reference proteome</keyword>
<evidence type="ECO:0000256" key="3">
    <source>
        <dbReference type="ARBA" id="ARBA00023163"/>
    </source>
</evidence>
<dbReference type="InterPro" id="IPR036388">
    <property type="entry name" value="WH-like_DNA-bd_sf"/>
</dbReference>
<dbReference type="InterPro" id="IPR008920">
    <property type="entry name" value="TF_FadR/GntR_C"/>
</dbReference>
<dbReference type="Proteomes" id="UP000199771">
    <property type="component" value="Unassembled WGS sequence"/>
</dbReference>